<accession>A0A7X4GGU7</accession>
<name>A0A7X4GGU7_9SPHN</name>
<dbReference type="InterPro" id="IPR012933">
    <property type="entry name" value="HicA_mRNA_interferase"/>
</dbReference>
<dbReference type="EMBL" id="WVTD01000007">
    <property type="protein sequence ID" value="MYL98396.1"/>
    <property type="molecule type" value="Genomic_DNA"/>
</dbReference>
<reference evidence="1 2" key="1">
    <citation type="submission" date="2019-12" db="EMBL/GenBank/DDBJ databases">
        <authorList>
            <person name="Feng G."/>
            <person name="Zhu H."/>
        </authorList>
    </citation>
    <scope>NUCLEOTIDE SEQUENCE [LARGE SCALE GENOMIC DNA]</scope>
    <source>
        <strain evidence="1 2">FGD1</strain>
    </source>
</reference>
<dbReference type="GO" id="GO:0003729">
    <property type="term" value="F:mRNA binding"/>
    <property type="evidence" value="ECO:0007669"/>
    <property type="project" value="InterPro"/>
</dbReference>
<proteinExistence type="predicted"/>
<dbReference type="Proteomes" id="UP000465810">
    <property type="component" value="Unassembled WGS sequence"/>
</dbReference>
<dbReference type="Pfam" id="PF07927">
    <property type="entry name" value="HicA_toxin"/>
    <property type="match status" value="1"/>
</dbReference>
<protein>
    <submittedName>
        <fullName evidence="1">Addiction module toxin, HicA family</fullName>
    </submittedName>
</protein>
<keyword evidence="2" id="KW-1185">Reference proteome</keyword>
<organism evidence="1 2">
    <name type="scientific">Novosphingobium silvae</name>
    <dbReference type="NCBI Taxonomy" id="2692619"/>
    <lineage>
        <taxon>Bacteria</taxon>
        <taxon>Pseudomonadati</taxon>
        <taxon>Pseudomonadota</taxon>
        <taxon>Alphaproteobacteria</taxon>
        <taxon>Sphingomonadales</taxon>
        <taxon>Sphingomonadaceae</taxon>
        <taxon>Novosphingobium</taxon>
    </lineage>
</organism>
<gene>
    <name evidence="1" type="ORF">GR702_11540</name>
</gene>
<dbReference type="AlphaFoldDB" id="A0A7X4GGU7"/>
<dbReference type="RefSeq" id="WP_160986029.1">
    <property type="nucleotide sequence ID" value="NZ_WVTD01000007.1"/>
</dbReference>
<evidence type="ECO:0000313" key="2">
    <source>
        <dbReference type="Proteomes" id="UP000465810"/>
    </source>
</evidence>
<evidence type="ECO:0000313" key="1">
    <source>
        <dbReference type="EMBL" id="MYL98396.1"/>
    </source>
</evidence>
<comment type="caution">
    <text evidence="1">The sequence shown here is derived from an EMBL/GenBank/DDBJ whole genome shotgun (WGS) entry which is preliminary data.</text>
</comment>
<sequence>MNSKQRKTLEAIWTDPASATIVFADIERLLVSLGVTVKEGKGSGVKFIGPAGEYLSFHRPHPGKEAKPYMIRGFREYLIQLGHRP</sequence>